<dbReference type="AlphaFoldDB" id="A0A7C6Z4U2"/>
<accession>A0A7C6Z4U2</accession>
<protein>
    <submittedName>
        <fullName evidence="1">Uncharacterized protein</fullName>
    </submittedName>
</protein>
<reference evidence="1 2" key="1">
    <citation type="journal article" date="2020" name="Biotechnol. Biofuels">
        <title>New insights from the biogas microbiome by comprehensive genome-resolved metagenomics of nearly 1600 species originating from multiple anaerobic digesters.</title>
        <authorList>
            <person name="Campanaro S."/>
            <person name="Treu L."/>
            <person name="Rodriguez-R L.M."/>
            <person name="Kovalovszki A."/>
            <person name="Ziels R.M."/>
            <person name="Maus I."/>
            <person name="Zhu X."/>
            <person name="Kougias P.G."/>
            <person name="Basile A."/>
            <person name="Luo G."/>
            <person name="Schluter A."/>
            <person name="Konstantinidis K.T."/>
            <person name="Angelidaki I."/>
        </authorList>
    </citation>
    <scope>NUCLEOTIDE SEQUENCE [LARGE SCALE GENOMIC DNA]</scope>
    <source>
        <strain evidence="1">AS05jafATM_4</strain>
    </source>
</reference>
<dbReference type="EMBL" id="DUTF01000241">
    <property type="protein sequence ID" value="HHY27209.1"/>
    <property type="molecule type" value="Genomic_DNA"/>
</dbReference>
<name>A0A7C6Z4U2_9FIRM</name>
<proteinExistence type="predicted"/>
<evidence type="ECO:0000313" key="1">
    <source>
        <dbReference type="EMBL" id="HHY27209.1"/>
    </source>
</evidence>
<sequence>MKNKIDMQPVCEMCGTPQKPDEKESNENWQVFDCREHCECGGKFVPRILLDGKRKSSH</sequence>
<gene>
    <name evidence="1" type="ORF">GX523_10805</name>
</gene>
<comment type="caution">
    <text evidence="1">The sequence shown here is derived from an EMBL/GenBank/DDBJ whole genome shotgun (WGS) entry which is preliminary data.</text>
</comment>
<dbReference type="Proteomes" id="UP000553059">
    <property type="component" value="Unassembled WGS sequence"/>
</dbReference>
<organism evidence="1 2">
    <name type="scientific">Desulfitobacterium dehalogenans</name>
    <dbReference type="NCBI Taxonomy" id="36854"/>
    <lineage>
        <taxon>Bacteria</taxon>
        <taxon>Bacillati</taxon>
        <taxon>Bacillota</taxon>
        <taxon>Clostridia</taxon>
        <taxon>Eubacteriales</taxon>
        <taxon>Desulfitobacteriaceae</taxon>
        <taxon>Desulfitobacterium</taxon>
    </lineage>
</organism>
<evidence type="ECO:0000313" key="2">
    <source>
        <dbReference type="Proteomes" id="UP000553059"/>
    </source>
</evidence>